<gene>
    <name evidence="2" type="ORF">CU100_09580</name>
</gene>
<reference evidence="3" key="1">
    <citation type="submission" date="2017-11" db="EMBL/GenBank/DDBJ databases">
        <authorList>
            <person name="Kuznetsova I."/>
            <person name="Sazanova A."/>
            <person name="Chirak E."/>
            <person name="Safronova V."/>
            <person name="Willems A."/>
        </authorList>
    </citation>
    <scope>NUCLEOTIDE SEQUENCE [LARGE SCALE GENOMIC DNA]</scope>
    <source>
        <strain evidence="3">PEPV15</strain>
    </source>
</reference>
<dbReference type="InterPro" id="IPR010781">
    <property type="entry name" value="DUF1376"/>
</dbReference>
<keyword evidence="3" id="KW-1185">Reference proteome</keyword>
<evidence type="ECO:0000256" key="1">
    <source>
        <dbReference type="SAM" id="MobiDB-lite"/>
    </source>
</evidence>
<accession>A0A2P7AUR5</accession>
<dbReference type="AlphaFoldDB" id="A0A2P7AUR5"/>
<evidence type="ECO:0008006" key="4">
    <source>
        <dbReference type="Google" id="ProtNLM"/>
    </source>
</evidence>
<name>A0A2P7AUR5_9HYPH</name>
<dbReference type="EMBL" id="PGGN01000002">
    <property type="protein sequence ID" value="PSH57927.1"/>
    <property type="molecule type" value="Genomic_DNA"/>
</dbReference>
<comment type="caution">
    <text evidence="2">The sequence shown here is derived from an EMBL/GenBank/DDBJ whole genome shotgun (WGS) entry which is preliminary data.</text>
</comment>
<dbReference type="Pfam" id="PF07120">
    <property type="entry name" value="DUF1376"/>
    <property type="match status" value="1"/>
</dbReference>
<organism evidence="2 3">
    <name type="scientific">Phyllobacterium endophyticum</name>
    <dbReference type="NCBI Taxonomy" id="1149773"/>
    <lineage>
        <taxon>Bacteria</taxon>
        <taxon>Pseudomonadati</taxon>
        <taxon>Pseudomonadota</taxon>
        <taxon>Alphaproteobacteria</taxon>
        <taxon>Hyphomicrobiales</taxon>
        <taxon>Phyllobacteriaceae</taxon>
        <taxon>Phyllobacterium</taxon>
    </lineage>
</organism>
<dbReference type="RefSeq" id="WP_106716368.1">
    <property type="nucleotide sequence ID" value="NZ_JACHXT010000001.1"/>
</dbReference>
<dbReference type="OrthoDB" id="8116581at2"/>
<evidence type="ECO:0000313" key="3">
    <source>
        <dbReference type="Proteomes" id="UP000241158"/>
    </source>
</evidence>
<evidence type="ECO:0000313" key="2">
    <source>
        <dbReference type="EMBL" id="PSH57927.1"/>
    </source>
</evidence>
<protein>
    <recommendedName>
        <fullName evidence="4">DUF1376 domain-containing protein</fullName>
    </recommendedName>
</protein>
<feature type="region of interest" description="Disordered" evidence="1">
    <location>
        <begin position="86"/>
        <end position="114"/>
    </location>
</feature>
<proteinExistence type="predicted"/>
<sequence length="200" mass="22436">MSERPFMQLYVSDFIGDTLHLSTEQIGAYMLLLMAMWNADGSLPNDDAKLARVVRMSVKKWRSISDDLLSFFVISDETIRHNRLTKELQKSTSKSQSRATAGAKGGEAKALKDKDARVANATGLPQHLPDTRDHIEKLDSFSERASARKPNGFVHLRKSTDAARSLIQELKENEQLGEDRGDKVIDQTVREFPAIAHVRS</sequence>
<dbReference type="Proteomes" id="UP000241158">
    <property type="component" value="Unassembled WGS sequence"/>
</dbReference>